<dbReference type="InterPro" id="IPR036457">
    <property type="entry name" value="PPM-type-like_dom_sf"/>
</dbReference>
<dbReference type="Proteomes" id="UP000003515">
    <property type="component" value="Unassembled WGS sequence"/>
</dbReference>
<reference evidence="4" key="2">
    <citation type="submission" date="2011-08" db="EMBL/GenBank/DDBJ databases">
        <authorList>
            <person name="Hoffman M."/>
            <person name="Strain E.A."/>
            <person name="Brown E."/>
            <person name="Allard M.W."/>
        </authorList>
    </citation>
    <scope>NUCLEOTIDE SEQUENCE</scope>
    <source>
        <strain evidence="4">CIP 102891</strain>
    </source>
</reference>
<keyword evidence="6" id="KW-1185">Reference proteome</keyword>
<evidence type="ECO:0000259" key="2">
    <source>
        <dbReference type="PROSITE" id="PS51746"/>
    </source>
</evidence>
<dbReference type="eggNOG" id="COG0631">
    <property type="taxonomic scope" value="Bacteria"/>
</dbReference>
<evidence type="ECO:0000313" key="3">
    <source>
        <dbReference type="EMBL" id="EEX94382.1"/>
    </source>
</evidence>
<reference evidence="3 6" key="1">
    <citation type="submission" date="2009-10" db="EMBL/GenBank/DDBJ databases">
        <authorList>
            <consortium name="Los Alamos National Laboratory (LANL)"/>
            <consortium name="National Microbial Pathogen Data Resource (NMPDR)"/>
            <person name="Munk A.C."/>
            <person name="Chertkov O."/>
            <person name="Tapia R."/>
            <person name="Green L."/>
            <person name="Rogers Y."/>
            <person name="Detter J.C."/>
            <person name="Bruce D."/>
            <person name="Brettin T.S."/>
            <person name="Colwell R.R."/>
            <person name="Huq A."/>
            <person name="Grim C.J."/>
            <person name="Hasan N.A."/>
            <person name="Bartels D."/>
            <person name="Vonstein V."/>
        </authorList>
    </citation>
    <scope>NUCLEOTIDE SEQUENCE [LARGE SCALE GENOMIC DNA]</scope>
    <source>
        <strain evidence="3 6">CIP 102891</strain>
    </source>
</reference>
<dbReference type="EMBL" id="ACZV01000004">
    <property type="protein sequence ID" value="EEX94382.1"/>
    <property type="molecule type" value="Genomic_DNA"/>
</dbReference>
<dbReference type="EMBL" id="AFWH01000001">
    <property type="protein sequence ID" value="EGU54070.1"/>
    <property type="molecule type" value="Genomic_DNA"/>
</dbReference>
<dbReference type="RefSeq" id="WP_004412272.1">
    <property type="nucleotide sequence ID" value="NZ_ACZV01000004.1"/>
</dbReference>
<feature type="compositionally biased region" description="Basic residues" evidence="1">
    <location>
        <begin position="312"/>
        <end position="325"/>
    </location>
</feature>
<dbReference type="PROSITE" id="PS51746">
    <property type="entry name" value="PPM_2"/>
    <property type="match status" value="1"/>
</dbReference>
<dbReference type="OrthoDB" id="9801841at2"/>
<dbReference type="InterPro" id="IPR001932">
    <property type="entry name" value="PPM-type_phosphatase-like_dom"/>
</dbReference>
<protein>
    <submittedName>
        <fullName evidence="3">Protein phosphatase 2C domain protein</fullName>
    </submittedName>
    <submittedName>
        <fullName evidence="4">Protein phosphatase 2C domain-containing protein</fullName>
    </submittedName>
</protein>
<evidence type="ECO:0000313" key="6">
    <source>
        <dbReference type="Proteomes" id="UP000003515"/>
    </source>
</evidence>
<dbReference type="AlphaFoldDB" id="C9QEA9"/>
<dbReference type="PATRIC" id="fig|675816.5.peg.152"/>
<name>C9QEA9_VIBOR</name>
<feature type="region of interest" description="Disordered" evidence="1">
    <location>
        <begin position="296"/>
        <end position="325"/>
    </location>
</feature>
<accession>C9QEA9</accession>
<dbReference type="SUPFAM" id="SSF81606">
    <property type="entry name" value="PP2C-like"/>
    <property type="match status" value="1"/>
</dbReference>
<dbReference type="STRING" id="675816.VIA_001540"/>
<dbReference type="SMART" id="SM00332">
    <property type="entry name" value="PP2Cc"/>
    <property type="match status" value="1"/>
</dbReference>
<reference evidence="4 5" key="3">
    <citation type="journal article" date="2012" name="Int. J. Syst. Evol. Microbiol.">
        <title>Vibrio caribbeanicus sp. nov., isolated from the marine sponge Scleritoderma cyanea.</title>
        <authorList>
            <person name="Hoffmann M."/>
            <person name="Monday S.R."/>
            <person name="Allard M.W."/>
            <person name="Strain E.A."/>
            <person name="Whittaker P."/>
            <person name="Naum M."/>
            <person name="McCarthy P.J."/>
            <person name="Lopez J.V."/>
            <person name="Fischer M."/>
            <person name="Brown E.W."/>
        </authorList>
    </citation>
    <scope>NUCLEOTIDE SEQUENCE [LARGE SCALE GENOMIC DNA]</scope>
    <source>
        <strain evidence="4">CIP 102891</strain>
        <strain evidence="5">CIP 102891 / ATCC 33934</strain>
    </source>
</reference>
<sequence length="374" mass="41583">MEDLLIKRLNRPVNANRVAVAHDANAVFATTLGLVRKENEDRALVARFFSSKLSTYVYCYVLSDGMGGMANGGLAATITVSRFLTELAKNLDLYDSIELSMAKAVEEAHEKVCSEINYKGGATLSAIVSHKPGELYTVNVGDSRIYKCDNNESLLQITEDDDVKSFLSKFEGIGLNDALALRNGLTKFIGMEGDLEVDVEFSSSNSDFFITSDGITLIGEDNLQKLYKNCDNPGEFLQRCIHLSNWLGGHDNASGLYISFSKHIEFALDNEQSSHNYIELWDFNGNFVFPKPETLITGPEETEDQNDVTPPKAKKNKRARSTSKKKTTKVIDSLDSVDVEITSIQTQMFDHDGRLIGDIECENEIEDKNTKDIK</sequence>
<dbReference type="Gene3D" id="3.60.40.10">
    <property type="entry name" value="PPM-type phosphatase domain"/>
    <property type="match status" value="1"/>
</dbReference>
<feature type="domain" description="PPM-type phosphatase" evidence="2">
    <location>
        <begin position="17"/>
        <end position="260"/>
    </location>
</feature>
<organism evidence="4 5">
    <name type="scientific">Vibrio orientalis CIP 102891 = ATCC 33934</name>
    <dbReference type="NCBI Taxonomy" id="675816"/>
    <lineage>
        <taxon>Bacteria</taxon>
        <taxon>Pseudomonadati</taxon>
        <taxon>Pseudomonadota</taxon>
        <taxon>Gammaproteobacteria</taxon>
        <taxon>Vibrionales</taxon>
        <taxon>Vibrionaceae</taxon>
        <taxon>Vibrio</taxon>
        <taxon>Vibrio oreintalis group</taxon>
    </lineage>
</organism>
<comment type="caution">
    <text evidence="4">The sequence shown here is derived from an EMBL/GenBank/DDBJ whole genome shotgun (WGS) entry which is preliminary data.</text>
</comment>
<gene>
    <name evidence="3" type="ORF">VIA_001540</name>
    <name evidence="4" type="ORF">VIOR3934_19625</name>
</gene>
<dbReference type="CDD" id="cd00143">
    <property type="entry name" value="PP2Cc"/>
    <property type="match status" value="1"/>
</dbReference>
<dbReference type="Pfam" id="PF13672">
    <property type="entry name" value="PP2C_2"/>
    <property type="match status" value="1"/>
</dbReference>
<proteinExistence type="predicted"/>
<evidence type="ECO:0000256" key="1">
    <source>
        <dbReference type="SAM" id="MobiDB-lite"/>
    </source>
</evidence>
<dbReference type="Proteomes" id="UP000002817">
    <property type="component" value="Unassembled WGS sequence"/>
</dbReference>
<evidence type="ECO:0000313" key="4">
    <source>
        <dbReference type="EMBL" id="EGU54070.1"/>
    </source>
</evidence>
<evidence type="ECO:0000313" key="5">
    <source>
        <dbReference type="Proteomes" id="UP000002817"/>
    </source>
</evidence>